<proteinExistence type="inferred from homology"/>
<comment type="similarity">
    <text evidence="1">Belongs to the phD/YefM antitoxin family.</text>
</comment>
<dbReference type="OrthoDB" id="7872948at2"/>
<dbReference type="SUPFAM" id="SSF143120">
    <property type="entry name" value="YefM-like"/>
    <property type="match status" value="1"/>
</dbReference>
<dbReference type="Proteomes" id="UP000006765">
    <property type="component" value="Unassembled WGS sequence"/>
</dbReference>
<dbReference type="AlphaFoldDB" id="K2GT41"/>
<evidence type="ECO:0000313" key="2">
    <source>
        <dbReference type="EMBL" id="EKE45706.1"/>
    </source>
</evidence>
<reference evidence="2 3" key="1">
    <citation type="journal article" date="2012" name="J. Bacteriol.">
        <title>Draft Genome Sequence of Oceaniovalibus guishaninsula JLT2003T.</title>
        <authorList>
            <person name="Tang K."/>
            <person name="Liu K."/>
            <person name="Jiao N."/>
        </authorList>
    </citation>
    <scope>NUCLEOTIDE SEQUENCE [LARGE SCALE GENOMIC DNA]</scope>
    <source>
        <strain evidence="2 3">JLT2003</strain>
    </source>
</reference>
<evidence type="ECO:0000256" key="1">
    <source>
        <dbReference type="ARBA" id="ARBA00009981"/>
    </source>
</evidence>
<dbReference type="InterPro" id="IPR036165">
    <property type="entry name" value="YefM-like_sf"/>
</dbReference>
<keyword evidence="3" id="KW-1185">Reference proteome</keyword>
<comment type="caution">
    <text evidence="2">The sequence shown here is derived from an EMBL/GenBank/DDBJ whole genome shotgun (WGS) entry which is preliminary data.</text>
</comment>
<accession>K2GT41</accession>
<dbReference type="RefSeq" id="WP_007425476.1">
    <property type="nucleotide sequence ID" value="NZ_AMGO01000006.1"/>
</dbReference>
<evidence type="ECO:0008006" key="4">
    <source>
        <dbReference type="Google" id="ProtNLM"/>
    </source>
</evidence>
<organism evidence="2 3">
    <name type="scientific">Oceaniovalibus guishaninsula JLT2003</name>
    <dbReference type="NCBI Taxonomy" id="1231392"/>
    <lineage>
        <taxon>Bacteria</taxon>
        <taxon>Pseudomonadati</taxon>
        <taxon>Pseudomonadota</taxon>
        <taxon>Alphaproteobacteria</taxon>
        <taxon>Rhodobacterales</taxon>
        <taxon>Roseobacteraceae</taxon>
        <taxon>Oceaniovalibus</taxon>
    </lineage>
</organism>
<sequence>MNSDMKEVTTSEFRARMAAYLDFVRVEGGHLWLRHRTRPIAGLVPMEDVRLLEQLHAGSLERKHKEQKELLRRWEGVRSEVNRRWRSQI</sequence>
<evidence type="ECO:0000313" key="3">
    <source>
        <dbReference type="Proteomes" id="UP000006765"/>
    </source>
</evidence>
<dbReference type="eggNOG" id="ENOG502ZUS0">
    <property type="taxonomic scope" value="Bacteria"/>
</dbReference>
<name>K2GT41_9RHOB</name>
<dbReference type="EMBL" id="AMGO01000006">
    <property type="protein sequence ID" value="EKE45706.1"/>
    <property type="molecule type" value="Genomic_DNA"/>
</dbReference>
<gene>
    <name evidence="2" type="ORF">OCGS_0323</name>
</gene>
<protein>
    <recommendedName>
        <fullName evidence="4">Antitoxin</fullName>
    </recommendedName>
</protein>